<evidence type="ECO:0000259" key="8">
    <source>
        <dbReference type="Pfam" id="PF01694"/>
    </source>
</evidence>
<dbReference type="GO" id="GO:0006508">
    <property type="term" value="P:proteolysis"/>
    <property type="evidence" value="ECO:0007669"/>
    <property type="project" value="UniProtKB-KW"/>
</dbReference>
<dbReference type="PANTHER" id="PTHR22936:SF99">
    <property type="entry name" value="RHOMBOID-LIKE PROTEASE"/>
    <property type="match status" value="1"/>
</dbReference>
<comment type="caution">
    <text evidence="6">Lacks conserved residue(s) required for the propagation of feature annotation.</text>
</comment>
<feature type="compositionally biased region" description="Low complexity" evidence="7">
    <location>
        <begin position="276"/>
        <end position="287"/>
    </location>
</feature>
<dbReference type="InterPro" id="IPR035952">
    <property type="entry name" value="Rhomboid-like_sf"/>
</dbReference>
<feature type="compositionally biased region" description="Low complexity" evidence="7">
    <location>
        <begin position="314"/>
        <end position="341"/>
    </location>
</feature>
<dbReference type="PANTHER" id="PTHR22936">
    <property type="entry name" value="RHOMBOID-RELATED"/>
    <property type="match status" value="1"/>
</dbReference>
<dbReference type="GO" id="GO:0004252">
    <property type="term" value="F:serine-type endopeptidase activity"/>
    <property type="evidence" value="ECO:0007669"/>
    <property type="project" value="InterPro"/>
</dbReference>
<feature type="compositionally biased region" description="Low complexity" evidence="7">
    <location>
        <begin position="222"/>
        <end position="233"/>
    </location>
</feature>
<feature type="transmembrane region" description="Helical" evidence="6">
    <location>
        <begin position="958"/>
        <end position="981"/>
    </location>
</feature>
<comment type="similarity">
    <text evidence="2 6">Belongs to the peptidase S54 family.</text>
</comment>
<keyword evidence="6" id="KW-0378">Hydrolase</keyword>
<feature type="transmembrane region" description="Helical" evidence="6">
    <location>
        <begin position="1029"/>
        <end position="1050"/>
    </location>
</feature>
<evidence type="ECO:0000256" key="3">
    <source>
        <dbReference type="ARBA" id="ARBA00022692"/>
    </source>
</evidence>
<comment type="catalytic activity">
    <reaction evidence="6">
        <text>Cleaves type-1 transmembrane domains using a catalytic dyad composed of serine and histidine that are contributed by different transmembrane domains.</text>
        <dbReference type="EC" id="3.4.21.105"/>
    </reaction>
</comment>
<sequence>MPSSSSSSSSFLRKRRLAWDWDADFLANAAPDTDPSAEQTTTSHHFASPSPSSHVPVSAVDALSGAAHSIGSSRHSAESRSSQPQPRPLFQHPPASSSAHSSKLVDPPGEYSPHSGAAISSRRGSDTDGSLDGGQERIDSNLLLSRSNRSSVSILLNADDASVAPSAATATTTAPTAAIAATAAAPPPAPVGIVSRSGSEKHSSRRSSSQTAPTTEASDIEAAAAVTAAAAATGSRQGSGYGGSTGIVSRSGSEKHSSRRSSSQTAPTTEASDIEAAAAVTAAAAATGSRQGSGYGGSTGIVSRSGSEKHSSRRSSSQTAPTAEASDIEAAAAVTAAAAATGSRQGSGYGGSTGIVSRSGSEKHSSRRSSSQTAPTTEASDIEAAHGNSASLVSVDSVALGSQLARQNVQEHTGSGPVAFDGAAVAMPGSTESVTEGRSGVAGFRASAGASGSGSGSFSGSISGSGAGSRISSRSSSIKILPSGNERHEGSSPSGSLSAGAGGGGDSYCGSRNNVKIRSAGSNGNSGSINGSGGSDYLMGLAAAGGAAAAAAGPSSAAAPLLKAPPSAAGGTFAAGPTSGEPRSAELPSSPPRAPALSPQSGDPVPGGILSAASSASLPRTEHIPASDTAAPDGVVYARVPGLPAAAALPPPLSPNPAEEVQVLNSANLLRSASAASTTSAAASVVAASAAVVSTAASAAFVSAAAAAAVPVAVSAAAASAVPAAVTSAIPATAAASPPALLSPAATQERVVVLPEAEDDAQSVDLVANVAVAGDGSSSTAEDAVAAVVSVAADSDMLSEPGALHPEIRRRLIGHFGRQRAKSIRNWKELSESMARKPPGYWLLGTMLLLVMMVGLFFFMAGQYDFVRPIDVSTLASGSDDATALLNGDPISNHTWGPPALRRWMIFWRSNPSRTFSFDYLRLWGGRYTPDVQAGQWWRWVTSLFVHQNSMHLAANMALLLVLSVYLESLFGFWLILPVWVVAGIAGNMASAFFENTCMLVVGSSGAIFGLLGTYVADAALNFESIPLLWLRLVGMAAVAALLVALQATGHSGGTTRGSSTSHASHVGGFLAGGFLSVLMVPDFKAKRSRKVKELLKGLGLTSHLPEPTSAGGTQLFSFWQRHKTLLNALYFVSVLMLLLMLLTIPVILYLRTFKRMVCG</sequence>
<keyword evidence="3 6" id="KW-0812">Transmembrane</keyword>
<feature type="region of interest" description="Disordered" evidence="7">
    <location>
        <begin position="569"/>
        <end position="630"/>
    </location>
</feature>
<feature type="compositionally biased region" description="Low complexity" evidence="7">
    <location>
        <begin position="162"/>
        <end position="184"/>
    </location>
</feature>
<dbReference type="SUPFAM" id="SSF144091">
    <property type="entry name" value="Rhomboid-like"/>
    <property type="match status" value="1"/>
</dbReference>
<feature type="region of interest" description="Disordered" evidence="7">
    <location>
        <begin position="27"/>
        <end position="144"/>
    </location>
</feature>
<protein>
    <recommendedName>
        <fullName evidence="6">RHOMBOID-like protein</fullName>
        <ecNumber evidence="6">3.4.21.105</ecNumber>
    </recommendedName>
</protein>
<feature type="compositionally biased region" description="Gly residues" evidence="7">
    <location>
        <begin position="451"/>
        <end position="467"/>
    </location>
</feature>
<dbReference type="Gene3D" id="1.20.1540.10">
    <property type="entry name" value="Rhomboid-like"/>
    <property type="match status" value="1"/>
</dbReference>
<proteinExistence type="inferred from homology"/>
<evidence type="ECO:0000256" key="5">
    <source>
        <dbReference type="ARBA" id="ARBA00023136"/>
    </source>
</evidence>
<evidence type="ECO:0000313" key="10">
    <source>
        <dbReference type="Proteomes" id="UP000747399"/>
    </source>
</evidence>
<dbReference type="EC" id="3.4.21.105" evidence="6"/>
<gene>
    <name evidence="9" type="ORF">Vafri_13680</name>
</gene>
<dbReference type="AlphaFoldDB" id="A0A8J4F6N4"/>
<evidence type="ECO:0000256" key="4">
    <source>
        <dbReference type="ARBA" id="ARBA00022989"/>
    </source>
</evidence>
<evidence type="ECO:0000256" key="6">
    <source>
        <dbReference type="RuleBase" id="RU362115"/>
    </source>
</evidence>
<accession>A0A8J4F6N4</accession>
<dbReference type="Pfam" id="PF01694">
    <property type="entry name" value="Rhomboid"/>
    <property type="match status" value="1"/>
</dbReference>
<comment type="caution">
    <text evidence="9">The sequence shown here is derived from an EMBL/GenBank/DDBJ whole genome shotgun (WGS) entry which is preliminary data.</text>
</comment>
<feature type="transmembrane region" description="Helical" evidence="6">
    <location>
        <begin position="1062"/>
        <end position="1081"/>
    </location>
</feature>
<keyword evidence="6" id="KW-0720">Serine protease</keyword>
<feature type="region of interest" description="Disordered" evidence="7">
    <location>
        <begin position="162"/>
        <end position="388"/>
    </location>
</feature>
<organism evidence="9 10">
    <name type="scientific">Volvox africanus</name>
    <dbReference type="NCBI Taxonomy" id="51714"/>
    <lineage>
        <taxon>Eukaryota</taxon>
        <taxon>Viridiplantae</taxon>
        <taxon>Chlorophyta</taxon>
        <taxon>core chlorophytes</taxon>
        <taxon>Chlorophyceae</taxon>
        <taxon>CS clade</taxon>
        <taxon>Chlamydomonadales</taxon>
        <taxon>Volvocaceae</taxon>
        <taxon>Volvox</taxon>
    </lineage>
</organism>
<evidence type="ECO:0000256" key="1">
    <source>
        <dbReference type="ARBA" id="ARBA00004141"/>
    </source>
</evidence>
<feature type="domain" description="Peptidase S54 rhomboid" evidence="8">
    <location>
        <begin position="935"/>
        <end position="1081"/>
    </location>
</feature>
<keyword evidence="6" id="KW-0645">Protease</keyword>
<keyword evidence="4 6" id="KW-1133">Transmembrane helix</keyword>
<keyword evidence="10" id="KW-1185">Reference proteome</keyword>
<feature type="compositionally biased region" description="Low complexity" evidence="7">
    <location>
        <begin position="92"/>
        <end position="102"/>
    </location>
</feature>
<feature type="compositionally biased region" description="Low complexity" evidence="7">
    <location>
        <begin position="40"/>
        <end position="82"/>
    </location>
</feature>
<evidence type="ECO:0000313" key="9">
    <source>
        <dbReference type="EMBL" id="GIL58686.1"/>
    </source>
</evidence>
<dbReference type="InterPro" id="IPR002610">
    <property type="entry name" value="Peptidase_S54_rhomboid-like"/>
</dbReference>
<evidence type="ECO:0000256" key="2">
    <source>
        <dbReference type="ARBA" id="ARBA00009045"/>
    </source>
</evidence>
<name>A0A8J4F6N4_9CHLO</name>
<keyword evidence="5 6" id="KW-0472">Membrane</keyword>
<dbReference type="Proteomes" id="UP000747399">
    <property type="component" value="Unassembled WGS sequence"/>
</dbReference>
<comment type="function">
    <text evidence="6">Serine protease involved in intramembrane proteolysis.</text>
</comment>
<evidence type="ECO:0000256" key="7">
    <source>
        <dbReference type="SAM" id="MobiDB-lite"/>
    </source>
</evidence>
<feature type="compositionally biased region" description="Low complexity" evidence="7">
    <location>
        <begin position="468"/>
        <end position="477"/>
    </location>
</feature>
<feature type="transmembrane region" description="Helical" evidence="6">
    <location>
        <begin position="993"/>
        <end position="1017"/>
    </location>
</feature>
<feature type="transmembrane region" description="Helical" evidence="6">
    <location>
        <begin position="841"/>
        <end position="861"/>
    </location>
</feature>
<dbReference type="EMBL" id="BNCO01000032">
    <property type="protein sequence ID" value="GIL58686.1"/>
    <property type="molecule type" value="Genomic_DNA"/>
</dbReference>
<comment type="subcellular location">
    <subcellularLocation>
        <location evidence="1 6">Membrane</location>
        <topology evidence="1 6">Multi-pass membrane protein</topology>
    </subcellularLocation>
</comment>
<reference evidence="9" key="1">
    <citation type="journal article" date="2021" name="Proc. Natl. Acad. Sci. U.S.A.">
        <title>Three genomes in the algal genus Volvox reveal the fate of a haploid sex-determining region after a transition to homothallism.</title>
        <authorList>
            <person name="Yamamoto K."/>
            <person name="Hamaji T."/>
            <person name="Kawai-Toyooka H."/>
            <person name="Matsuzaki R."/>
            <person name="Takahashi F."/>
            <person name="Nishimura Y."/>
            <person name="Kawachi M."/>
            <person name="Noguchi H."/>
            <person name="Minakuchi Y."/>
            <person name="Umen J.G."/>
            <person name="Toyoda A."/>
            <person name="Nozaki H."/>
        </authorList>
    </citation>
    <scope>NUCLEOTIDE SEQUENCE</scope>
    <source>
        <strain evidence="9">NIES-3780</strain>
    </source>
</reference>
<dbReference type="InterPro" id="IPR022764">
    <property type="entry name" value="Peptidase_S54_rhomboid_dom"/>
</dbReference>
<feature type="region of interest" description="Disordered" evidence="7">
    <location>
        <begin position="446"/>
        <end position="504"/>
    </location>
</feature>
<dbReference type="GO" id="GO:0016020">
    <property type="term" value="C:membrane"/>
    <property type="evidence" value="ECO:0007669"/>
    <property type="project" value="UniProtKB-SubCell"/>
</dbReference>
<feature type="transmembrane region" description="Helical" evidence="6">
    <location>
        <begin position="1129"/>
        <end position="1151"/>
    </location>
</feature>